<sequence length="212" mass="23684">MLRCRQIAERATVDLYHQPNLRDQAYLSGRLDATNKIGDVAGLPTGQITSPGTESNFHDQTSCFLKSSPSSRAAQVAIKSAPARFAARHNSGVVVFARASSFGAYFINRHSPESEKQRWTKSRRVPVSTRVEFALRMRVRRMRPYIRSTPRGRAETRTQAAIPGVHSGTMKVVERRSKYHVLHHANPKGKPPSSRDKAPRSDRVSSPPRNVS</sequence>
<feature type="compositionally biased region" description="Basic and acidic residues" evidence="1">
    <location>
        <begin position="193"/>
        <end position="203"/>
    </location>
</feature>
<reference evidence="3" key="1">
    <citation type="submission" date="2016-08" db="EMBL/GenBank/DDBJ databases">
        <authorList>
            <person name="Varghese N."/>
            <person name="Submissions Spin"/>
        </authorList>
    </citation>
    <scope>NUCLEOTIDE SEQUENCE [LARGE SCALE GENOMIC DNA]</scope>
    <source>
        <strain evidence="3">ERR11</strain>
    </source>
</reference>
<protein>
    <submittedName>
        <fullName evidence="2">Uncharacterized protein</fullName>
    </submittedName>
</protein>
<evidence type="ECO:0000313" key="3">
    <source>
        <dbReference type="Proteomes" id="UP000199184"/>
    </source>
</evidence>
<gene>
    <name evidence="2" type="ORF">GA0061098_1002310</name>
</gene>
<keyword evidence="3" id="KW-1185">Reference proteome</keyword>
<evidence type="ECO:0000313" key="2">
    <source>
        <dbReference type="EMBL" id="SCB17834.1"/>
    </source>
</evidence>
<dbReference type="Proteomes" id="UP000199184">
    <property type="component" value="Unassembled WGS sequence"/>
</dbReference>
<proteinExistence type="predicted"/>
<dbReference type="EMBL" id="FMAI01000002">
    <property type="protein sequence ID" value="SCB17834.1"/>
    <property type="molecule type" value="Genomic_DNA"/>
</dbReference>
<dbReference type="AlphaFoldDB" id="A0A1C3UQX3"/>
<accession>A0A1C3UQX3</accession>
<evidence type="ECO:0000256" key="1">
    <source>
        <dbReference type="SAM" id="MobiDB-lite"/>
    </source>
</evidence>
<feature type="region of interest" description="Disordered" evidence="1">
    <location>
        <begin position="176"/>
        <end position="212"/>
    </location>
</feature>
<name>A0A1C3UQX3_9BRAD</name>
<feature type="compositionally biased region" description="Basic residues" evidence="1">
    <location>
        <begin position="177"/>
        <end position="187"/>
    </location>
</feature>
<organism evidence="2 3">
    <name type="scientific">Bradyrhizobium shewense</name>
    <dbReference type="NCBI Taxonomy" id="1761772"/>
    <lineage>
        <taxon>Bacteria</taxon>
        <taxon>Pseudomonadati</taxon>
        <taxon>Pseudomonadota</taxon>
        <taxon>Alphaproteobacteria</taxon>
        <taxon>Hyphomicrobiales</taxon>
        <taxon>Nitrobacteraceae</taxon>
        <taxon>Bradyrhizobium</taxon>
    </lineage>
</organism>